<keyword evidence="4" id="KW-1185">Reference proteome</keyword>
<accession>A0A839USB2</accession>
<reference evidence="3 5" key="1">
    <citation type="submission" date="2020-06" db="EMBL/GenBank/DDBJ databases">
        <title>Description of novel acetic acid bacteria.</title>
        <authorList>
            <person name="Sombolestani A."/>
        </authorList>
    </citation>
    <scope>NUCLEOTIDE SEQUENCE [LARGE SCALE GENOMIC DNA]</scope>
    <source>
        <strain evidence="3 5">LMG 26838</strain>
    </source>
</reference>
<protein>
    <submittedName>
        <fullName evidence="3">DUF3018 family protein</fullName>
    </submittedName>
</protein>
<evidence type="ECO:0000313" key="5">
    <source>
        <dbReference type="Proteomes" id="UP000565205"/>
    </source>
</evidence>
<sequence length="79" mass="8427">MPVAVSQHVRKRRDGLRAAGLRPIRVPDTRRPGFAEACRHQSRIAAAADRAADTMDGFLDAALADLDADTGMDGSVNTP</sequence>
<proteinExistence type="predicted"/>
<evidence type="ECO:0000313" key="3">
    <source>
        <dbReference type="EMBL" id="NVN31685.1"/>
    </source>
</evidence>
<comment type="caution">
    <text evidence="2">The sequence shown here is derived from an EMBL/GenBank/DDBJ whole genome shotgun (WGS) entry which is preliminary data.</text>
</comment>
<dbReference type="AlphaFoldDB" id="A0A839USB2"/>
<dbReference type="Proteomes" id="UP000565205">
    <property type="component" value="Unassembled WGS sequence"/>
</dbReference>
<organism evidence="2 4">
    <name type="scientific">Endobacter medicaginis</name>
    <dbReference type="NCBI Taxonomy" id="1181271"/>
    <lineage>
        <taxon>Bacteria</taxon>
        <taxon>Pseudomonadati</taxon>
        <taxon>Pseudomonadota</taxon>
        <taxon>Alphaproteobacteria</taxon>
        <taxon>Acetobacterales</taxon>
        <taxon>Acetobacteraceae</taxon>
        <taxon>Endobacter</taxon>
    </lineage>
</organism>
<dbReference type="Pfam" id="PF11455">
    <property type="entry name" value="MazE-like"/>
    <property type="match status" value="1"/>
</dbReference>
<dbReference type="InterPro" id="IPR021558">
    <property type="entry name" value="MazE-like"/>
</dbReference>
<evidence type="ECO:0000256" key="1">
    <source>
        <dbReference type="SAM" id="MobiDB-lite"/>
    </source>
</evidence>
<evidence type="ECO:0000313" key="4">
    <source>
        <dbReference type="Proteomes" id="UP000557688"/>
    </source>
</evidence>
<dbReference type="EMBL" id="JACHXV010000003">
    <property type="protein sequence ID" value="MBB3173138.1"/>
    <property type="molecule type" value="Genomic_DNA"/>
</dbReference>
<name>A0A839USB2_9PROT</name>
<dbReference type="RefSeq" id="WP_176626156.1">
    <property type="nucleotide sequence ID" value="NZ_JABXXQ010000457.1"/>
</dbReference>
<gene>
    <name evidence="2" type="ORF">FHR90_000956</name>
    <name evidence="3" type="ORF">HUK83_15255</name>
</gene>
<reference evidence="2 4" key="2">
    <citation type="submission" date="2020-08" db="EMBL/GenBank/DDBJ databases">
        <title>Genomic Encyclopedia of Type Strains, Phase III (KMG-III): the genomes of soil and plant-associated and newly described type strains.</title>
        <authorList>
            <person name="Whitman W."/>
        </authorList>
    </citation>
    <scope>NUCLEOTIDE SEQUENCE [LARGE SCALE GENOMIC DNA]</scope>
    <source>
        <strain evidence="2 4">CECT 8088</strain>
    </source>
</reference>
<dbReference type="Proteomes" id="UP000557688">
    <property type="component" value="Unassembled WGS sequence"/>
</dbReference>
<dbReference type="EMBL" id="JABXXQ010000457">
    <property type="protein sequence ID" value="NVN31685.1"/>
    <property type="molecule type" value="Genomic_DNA"/>
</dbReference>
<evidence type="ECO:0000313" key="2">
    <source>
        <dbReference type="EMBL" id="MBB3173138.1"/>
    </source>
</evidence>
<feature type="region of interest" description="Disordered" evidence="1">
    <location>
        <begin position="1"/>
        <end position="21"/>
    </location>
</feature>